<name>L0NDN9_9HYPH</name>
<dbReference type="AlphaFoldDB" id="L0NDN9"/>
<dbReference type="KEGG" id="rht:NT26_1436"/>
<dbReference type="EMBL" id="FO082820">
    <property type="protein sequence ID" value="CCF19160.1"/>
    <property type="molecule type" value="Genomic_DNA"/>
</dbReference>
<keyword evidence="2" id="KW-1185">Reference proteome</keyword>
<evidence type="ECO:0000313" key="1">
    <source>
        <dbReference type="EMBL" id="CCF19160.1"/>
    </source>
</evidence>
<proteinExistence type="predicted"/>
<protein>
    <submittedName>
        <fullName evidence="1">Uncharacterized protein</fullName>
    </submittedName>
</protein>
<dbReference type="STRING" id="1125847.NT26_1436"/>
<sequence length="252" mass="27931">MSLYRLVSRLAVVSALNNYMAAPWPTLAGPNIFDSKIEPVEDMAKDRAFPCCVVYTDYDKDHWSKAPAGHKSRMMTVTLELLIVQTAQDQSTADPYKLECPFTDSEIETSLDIFETQIFRALGEGTEASDAFNYICPGVENVISRRGASIEGGQRLAARQITLEMKTIRENIQGTIPPQIAAFLDRAEQHPDYADRIIDIRAAMTSPATKTPNERYMQAFGYSRDTSARLGRPVGPQVMLPANLTFTLNTGG</sequence>
<organism evidence="1 2">
    <name type="scientific">Pseudorhizobium banfieldiae</name>
    <dbReference type="NCBI Taxonomy" id="1125847"/>
    <lineage>
        <taxon>Bacteria</taxon>
        <taxon>Pseudomonadati</taxon>
        <taxon>Pseudomonadota</taxon>
        <taxon>Alphaproteobacteria</taxon>
        <taxon>Hyphomicrobiales</taxon>
        <taxon>Rhizobiaceae</taxon>
        <taxon>Rhizobium/Agrobacterium group</taxon>
        <taxon>Pseudorhizobium</taxon>
    </lineage>
</organism>
<evidence type="ECO:0000313" key="2">
    <source>
        <dbReference type="Proteomes" id="UP000010792"/>
    </source>
</evidence>
<dbReference type="RefSeq" id="WP_052638051.1">
    <property type="nucleotide sequence ID" value="NZ_FO082820.1"/>
</dbReference>
<reference evidence="1 2" key="1">
    <citation type="journal article" date="2013" name="Genome Biol. Evol.">
        <title>Life in an arsenic-containing gold mine: genome and physiology of the autotrophic arsenite-oxidizing bacterium rhizobium sp. NT-26.</title>
        <authorList>
            <person name="Andres J."/>
            <person name="Arsene-Ploetze F."/>
            <person name="Barbe V."/>
            <person name="Brochier-Armanet C."/>
            <person name="Cleiss-Arnold J."/>
            <person name="Coppee J.Y."/>
            <person name="Dillies M.A."/>
            <person name="Geist"/>
            <person name="L"/>
            <person name="Joublin A."/>
            <person name="Koechler S."/>
            <person name="Lassalle F."/>
            <person name="Marchal M."/>
            <person name="Medigue C."/>
            <person name="Muller D."/>
            <person name="Nesme X."/>
            <person name="Plewniak F."/>
            <person name="Proux C."/>
            <person name="Ramirez-Bahena M.H."/>
            <person name="Schenowitz C."/>
            <person name="Sismeiro O."/>
            <person name="Vallenet D."/>
            <person name="Santini J.M."/>
            <person name="Bertin P.N."/>
        </authorList>
    </citation>
    <scope>NUCLEOTIDE SEQUENCE [LARGE SCALE GENOMIC DNA]</scope>
    <source>
        <strain evidence="1 2">NT-26</strain>
    </source>
</reference>
<gene>
    <name evidence="1" type="ORF">NT26_1436</name>
</gene>
<dbReference type="OrthoDB" id="8419467at2"/>
<dbReference type="Proteomes" id="UP000010792">
    <property type="component" value="Chromosome"/>
</dbReference>
<accession>L0NDN9</accession>